<keyword evidence="5" id="KW-1185">Reference proteome</keyword>
<dbReference type="GO" id="GO:0008410">
    <property type="term" value="F:CoA-transferase activity"/>
    <property type="evidence" value="ECO:0007669"/>
    <property type="project" value="TreeGrafter"/>
</dbReference>
<sequence>MFLNKLIKKQYKQQVFNYCTISKPLNGFKVLDLSRVLAGPYASQILGDLGADVIKVENVGKGDDTRQFGPPFYVDEDGRKGSAYFSCANRNKKSIALDISTKEAQSIVYSLAKESDVFIENFKVGGLKKYGLDYESIKEINPSIVYCSITGFGQDGEYSKLPGYDFSIQAMGGLISITGDKENPYKCGVAIVDMMTGLYANVAIQAALHHRAKSVDGKGQYIDISLLDVQASFLANHGSSYLVTGENSKRVGNSHPSISPYDSLKTKDGFMVVAVGNNSQFQSMCNVLSLPHLPKDPSFSSNPLRVTNRTQLLSILTNETLKFNTDDIVKLLGDSNVPCSPINSIDKVVNHKQIRHRNMIWNLPLNSVEDKNNSSDNNSDNNTSNINNDKKKFIQNDKGEYVMNSIDLIGNPIHFSETNIHTPLSIKSNTPPPFLGQHTDEILKNLGLNEKEILKLKNNNIVQ</sequence>
<gene>
    <name evidence="4" type="ORF">RB653_006886</name>
</gene>
<dbReference type="SUPFAM" id="SSF89796">
    <property type="entry name" value="CoA-transferase family III (CaiB/BaiF)"/>
    <property type="match status" value="2"/>
</dbReference>
<dbReference type="InterPro" id="IPR050483">
    <property type="entry name" value="CoA-transferase_III_domain"/>
</dbReference>
<dbReference type="Proteomes" id="UP001344447">
    <property type="component" value="Unassembled WGS sequence"/>
</dbReference>
<reference evidence="4 5" key="1">
    <citation type="submission" date="2023-11" db="EMBL/GenBank/DDBJ databases">
        <title>Dfirmibasis_genome.</title>
        <authorList>
            <person name="Edelbroek B."/>
            <person name="Kjellin J."/>
            <person name="Jerlstrom-Hultqvist J."/>
            <person name="Soderbom F."/>
        </authorList>
    </citation>
    <scope>NUCLEOTIDE SEQUENCE [LARGE SCALE GENOMIC DNA]</scope>
    <source>
        <strain evidence="4 5">TNS-C-14</strain>
    </source>
</reference>
<dbReference type="Gene3D" id="3.30.1540.10">
    <property type="entry name" value="formyl-coa transferase, domain 3"/>
    <property type="match status" value="1"/>
</dbReference>
<dbReference type="Gene3D" id="3.40.50.10540">
    <property type="entry name" value="Crotonobetainyl-coa:carnitine coa-transferase, domain 1"/>
    <property type="match status" value="1"/>
</dbReference>
<organism evidence="4 5">
    <name type="scientific">Dictyostelium firmibasis</name>
    <dbReference type="NCBI Taxonomy" id="79012"/>
    <lineage>
        <taxon>Eukaryota</taxon>
        <taxon>Amoebozoa</taxon>
        <taxon>Evosea</taxon>
        <taxon>Eumycetozoa</taxon>
        <taxon>Dictyostelia</taxon>
        <taxon>Dictyosteliales</taxon>
        <taxon>Dictyosteliaceae</taxon>
        <taxon>Dictyostelium</taxon>
    </lineage>
</organism>
<evidence type="ECO:0000256" key="1">
    <source>
        <dbReference type="ARBA" id="ARBA00008383"/>
    </source>
</evidence>
<comment type="similarity">
    <text evidence="1">Belongs to the CoA-transferase III family.</text>
</comment>
<evidence type="ECO:0000313" key="4">
    <source>
        <dbReference type="EMBL" id="KAK5575752.1"/>
    </source>
</evidence>
<feature type="region of interest" description="Disordered" evidence="3">
    <location>
        <begin position="371"/>
        <end position="391"/>
    </location>
</feature>
<evidence type="ECO:0000256" key="2">
    <source>
        <dbReference type="ARBA" id="ARBA00022679"/>
    </source>
</evidence>
<keyword evidence="2" id="KW-0808">Transferase</keyword>
<dbReference type="InterPro" id="IPR044855">
    <property type="entry name" value="CoA-Trfase_III_dom3_sf"/>
</dbReference>
<proteinExistence type="inferred from homology"/>
<dbReference type="PANTHER" id="PTHR48207:SF3">
    <property type="entry name" value="SUCCINATE--HYDROXYMETHYLGLUTARATE COA-TRANSFERASE"/>
    <property type="match status" value="1"/>
</dbReference>
<name>A0AAN7YU50_9MYCE</name>
<protein>
    <submittedName>
        <fullName evidence="4">Uncharacterized protein</fullName>
    </submittedName>
</protein>
<dbReference type="PANTHER" id="PTHR48207">
    <property type="entry name" value="SUCCINATE--HYDROXYMETHYLGLUTARATE COA-TRANSFERASE"/>
    <property type="match status" value="1"/>
</dbReference>
<dbReference type="InterPro" id="IPR023606">
    <property type="entry name" value="CoA-Trfase_III_dom_1_sf"/>
</dbReference>
<comment type="caution">
    <text evidence="4">The sequence shown here is derived from an EMBL/GenBank/DDBJ whole genome shotgun (WGS) entry which is preliminary data.</text>
</comment>
<dbReference type="EMBL" id="JAVFKY010000005">
    <property type="protein sequence ID" value="KAK5575752.1"/>
    <property type="molecule type" value="Genomic_DNA"/>
</dbReference>
<dbReference type="InterPro" id="IPR003673">
    <property type="entry name" value="CoA-Trfase_fam_III"/>
</dbReference>
<evidence type="ECO:0000313" key="5">
    <source>
        <dbReference type="Proteomes" id="UP001344447"/>
    </source>
</evidence>
<accession>A0AAN7YU50</accession>
<feature type="compositionally biased region" description="Low complexity" evidence="3">
    <location>
        <begin position="374"/>
        <end position="387"/>
    </location>
</feature>
<evidence type="ECO:0000256" key="3">
    <source>
        <dbReference type="SAM" id="MobiDB-lite"/>
    </source>
</evidence>
<dbReference type="Pfam" id="PF02515">
    <property type="entry name" value="CoA_transf_3"/>
    <property type="match status" value="1"/>
</dbReference>
<dbReference type="AlphaFoldDB" id="A0AAN7YU50"/>